<dbReference type="EMBL" id="LR999457">
    <property type="protein sequence ID" value="CAE6205560.1"/>
    <property type="molecule type" value="Genomic_DNA"/>
</dbReference>
<evidence type="ECO:0000313" key="2">
    <source>
        <dbReference type="EMBL" id="CAE6205560.1"/>
    </source>
</evidence>
<gene>
    <name evidence="2" type="ORF">AARE701A_LOCUS20122</name>
</gene>
<accession>A0A8S2AWS3</accession>
<evidence type="ECO:0000313" key="3">
    <source>
        <dbReference type="Proteomes" id="UP000682877"/>
    </source>
</evidence>
<evidence type="ECO:0000256" key="1">
    <source>
        <dbReference type="SAM" id="MobiDB-lite"/>
    </source>
</evidence>
<dbReference type="AlphaFoldDB" id="A0A8S2AWS3"/>
<proteinExistence type="predicted"/>
<reference evidence="2" key="1">
    <citation type="submission" date="2021-01" db="EMBL/GenBank/DDBJ databases">
        <authorList>
            <person name="Bezrukov I."/>
        </authorList>
    </citation>
    <scope>NUCLEOTIDE SEQUENCE</scope>
</reference>
<keyword evidence="3" id="KW-1185">Reference proteome</keyword>
<organism evidence="2 3">
    <name type="scientific">Arabidopsis arenosa</name>
    <name type="common">Sand rock-cress</name>
    <name type="synonym">Cardaminopsis arenosa</name>
    <dbReference type="NCBI Taxonomy" id="38785"/>
    <lineage>
        <taxon>Eukaryota</taxon>
        <taxon>Viridiplantae</taxon>
        <taxon>Streptophyta</taxon>
        <taxon>Embryophyta</taxon>
        <taxon>Tracheophyta</taxon>
        <taxon>Spermatophyta</taxon>
        <taxon>Magnoliopsida</taxon>
        <taxon>eudicotyledons</taxon>
        <taxon>Gunneridae</taxon>
        <taxon>Pentapetalae</taxon>
        <taxon>rosids</taxon>
        <taxon>malvids</taxon>
        <taxon>Brassicales</taxon>
        <taxon>Brassicaceae</taxon>
        <taxon>Camelineae</taxon>
        <taxon>Arabidopsis</taxon>
    </lineage>
</organism>
<sequence>MSLSDSSDSSRGRNIPVHERKMIWSSPSEGPEASFSDRSEANSHSEAKSSSVDQDPSQFVARGDTFANVARDEDLPVASRPGRLGVRRPLTLSHDRDWGSYVPLGSRWPNQALGSLVHPSSKRTPLRFTNRLPVRSMVVGKAFGLSIHPCAPNDTIITPKGPWIHPSDYRRLAHEIIRSSAIGLLAGPTPVLSIGSHRGLSRWLSVESPLVLPISDRFHQGCDV</sequence>
<protein>
    <submittedName>
        <fullName evidence="2">Uncharacterized protein</fullName>
    </submittedName>
</protein>
<dbReference type="Proteomes" id="UP000682877">
    <property type="component" value="Chromosome 7"/>
</dbReference>
<feature type="compositionally biased region" description="Basic and acidic residues" evidence="1">
    <location>
        <begin position="8"/>
        <end position="22"/>
    </location>
</feature>
<feature type="region of interest" description="Disordered" evidence="1">
    <location>
        <begin position="1"/>
        <end position="58"/>
    </location>
</feature>
<feature type="compositionally biased region" description="Basic and acidic residues" evidence="1">
    <location>
        <begin position="35"/>
        <end position="47"/>
    </location>
</feature>
<feature type="compositionally biased region" description="Polar residues" evidence="1">
    <location>
        <begin position="48"/>
        <end position="57"/>
    </location>
</feature>
<name>A0A8S2AWS3_ARAAE</name>